<organism evidence="1 2">
    <name type="scientific">Periplaneta americana</name>
    <name type="common">American cockroach</name>
    <name type="synonym">Blatta americana</name>
    <dbReference type="NCBI Taxonomy" id="6978"/>
    <lineage>
        <taxon>Eukaryota</taxon>
        <taxon>Metazoa</taxon>
        <taxon>Ecdysozoa</taxon>
        <taxon>Arthropoda</taxon>
        <taxon>Hexapoda</taxon>
        <taxon>Insecta</taxon>
        <taxon>Pterygota</taxon>
        <taxon>Neoptera</taxon>
        <taxon>Polyneoptera</taxon>
        <taxon>Dictyoptera</taxon>
        <taxon>Blattodea</taxon>
        <taxon>Blattoidea</taxon>
        <taxon>Blattidae</taxon>
        <taxon>Blattinae</taxon>
        <taxon>Periplaneta</taxon>
    </lineage>
</organism>
<evidence type="ECO:0000313" key="2">
    <source>
        <dbReference type="Proteomes" id="UP001148838"/>
    </source>
</evidence>
<proteinExistence type="predicted"/>
<dbReference type="EMBL" id="JAJSOF020000019">
    <property type="protein sequence ID" value="KAJ4438200.1"/>
    <property type="molecule type" value="Genomic_DNA"/>
</dbReference>
<evidence type="ECO:0000313" key="1">
    <source>
        <dbReference type="EMBL" id="KAJ4438200.1"/>
    </source>
</evidence>
<gene>
    <name evidence="1" type="ORF">ANN_14139</name>
</gene>
<feature type="non-terminal residue" evidence="1">
    <location>
        <position position="88"/>
    </location>
</feature>
<keyword evidence="2" id="KW-1185">Reference proteome</keyword>
<protein>
    <submittedName>
        <fullName evidence="1">Uncharacterized protein</fullName>
    </submittedName>
</protein>
<comment type="caution">
    <text evidence="1">The sequence shown here is derived from an EMBL/GenBank/DDBJ whole genome shotgun (WGS) entry which is preliminary data.</text>
</comment>
<reference evidence="1 2" key="1">
    <citation type="journal article" date="2022" name="Allergy">
        <title>Genome assembly and annotation of Periplaneta americana reveal a comprehensive cockroach allergen profile.</title>
        <authorList>
            <person name="Wang L."/>
            <person name="Xiong Q."/>
            <person name="Saelim N."/>
            <person name="Wang L."/>
            <person name="Nong W."/>
            <person name="Wan A.T."/>
            <person name="Shi M."/>
            <person name="Liu X."/>
            <person name="Cao Q."/>
            <person name="Hui J.H.L."/>
            <person name="Sookrung N."/>
            <person name="Leung T.F."/>
            <person name="Tungtrongchitr A."/>
            <person name="Tsui S.K.W."/>
        </authorList>
    </citation>
    <scope>NUCLEOTIDE SEQUENCE [LARGE SCALE GENOMIC DNA]</scope>
    <source>
        <strain evidence="1">PWHHKU_190912</strain>
    </source>
</reference>
<dbReference type="Proteomes" id="UP001148838">
    <property type="component" value="Unassembled WGS sequence"/>
</dbReference>
<sequence>MADLCEGGNEPPGSLKASVADHDVNVGDMFPCAVRDLTDHGSLRKPGSRVLLCPPLMTGHHLGVETSYCWCPGSAELETQVPIQMQWP</sequence>
<name>A0ABQ8SWW6_PERAM</name>
<accession>A0ABQ8SWW6</accession>